<reference evidence="1" key="1">
    <citation type="submission" date="2021-01" db="EMBL/GenBank/DDBJ databases">
        <title>Phytophthora aleatoria, a newly-described species from Pinus radiata is distinct from Phytophthora cactorum isolates based on comparative genomics.</title>
        <authorList>
            <person name="Mcdougal R."/>
            <person name="Panda P."/>
            <person name="Williams N."/>
            <person name="Studholme D.J."/>
        </authorList>
    </citation>
    <scope>NUCLEOTIDE SEQUENCE</scope>
    <source>
        <strain evidence="1">NZFS 4037</strain>
    </source>
</reference>
<feature type="non-terminal residue" evidence="1">
    <location>
        <position position="1"/>
    </location>
</feature>
<organism evidence="1 2">
    <name type="scientific">Phytophthora aleatoria</name>
    <dbReference type="NCBI Taxonomy" id="2496075"/>
    <lineage>
        <taxon>Eukaryota</taxon>
        <taxon>Sar</taxon>
        <taxon>Stramenopiles</taxon>
        <taxon>Oomycota</taxon>
        <taxon>Peronosporomycetes</taxon>
        <taxon>Peronosporales</taxon>
        <taxon>Peronosporaceae</taxon>
        <taxon>Phytophthora</taxon>
    </lineage>
</organism>
<comment type="caution">
    <text evidence="1">The sequence shown here is derived from an EMBL/GenBank/DDBJ whole genome shotgun (WGS) entry which is preliminary data.</text>
</comment>
<dbReference type="PANTHER" id="PTHR35796">
    <property type="entry name" value="HYPOTHETICAL CYTOSOLIC PROTEIN"/>
    <property type="match status" value="1"/>
</dbReference>
<gene>
    <name evidence="1" type="ORF">JG688_00005883</name>
</gene>
<evidence type="ECO:0000313" key="1">
    <source>
        <dbReference type="EMBL" id="KAG6968299.1"/>
    </source>
</evidence>
<sequence length="908" mass="103098">MLIKSLLIVLLGVSTLYFAFHSIATMAFQLLEEDDQTFTEVLALLDEYNAAVEEPAPPHTKHSSPFSRVSESAAWAAFEAAHPITENASKHRNGARELRRREVQFLRTCVKGLERQVNALKEGAEQRAQMRIATTGMDGSSALTTMWKDLATCQLEQRLVSERENIRLQTALEDHRKLREMLERALNTRVAKRMMETSLTPEKRTTRVHGVALDVSDQEVFEELEVGVDSVYHEAARVFFQAETGDGACLGGVYGEKTLPFDLRTTADAAWRCLAHAFHHEKYNFSYSRERRKNDSSDVAHNDTVGESFGVEIKAPERMADFRIKQIFRRYVESDRVVIAWRSYIDPAEFKGQKLENFRFQEKGSCIVRHPSMLPNNDLTVLRIWHIITPESQTHSEEMDSEFVQDLTDFVLSGSSSANTVQMIENALIDAQSPRSCSNFTTMSFPLLDDETFTEVLALLDEYNAAIEEPLVPICNKPPSAFSCAMETSLIQEKRTRRVHGVPLEAADREVFQELEVEIDNVYREAANVFDTGEGTSLGVFGEKMLPFDVHTTAEAAWRCLAHAFQHEKCHFSYMRERRKDETDEVAHDDTVGESFGVEIKAPERMAAFRIKQVFRRYVESEQIVIAWRSFIDTTEFKGQTLQSVRFLEKGSCVIRHPSKLQTSSDEFTLLRIWHVITPESQTRPENMSSEFVQGLTDFVLGVSSSASTVQTIEDMLIDGQCASRYSSHACEEHHCTMSFPLLEDDDEAFTEVLALLDEYNAAVEEPPHPHSRSKHASPFSVLAESSAWTAFEGAHPITKATSKHRNGAREMRRREVQFLRTCVKGLETQLIALKEGAEQRAQLRNGPANTSSQSSTLMSVWKDLATRQLDQRLASERENSRLQSALEDQKKVREMLQRALNTRVARR</sequence>
<name>A0A8J5MHC6_9STRA</name>
<protein>
    <recommendedName>
        <fullName evidence="3">M96 mating-specific protein family</fullName>
    </recommendedName>
</protein>
<dbReference type="AlphaFoldDB" id="A0A8J5MHC6"/>
<proteinExistence type="predicted"/>
<accession>A0A8J5MHC6</accession>
<dbReference type="EMBL" id="JAENGY010000244">
    <property type="protein sequence ID" value="KAG6968299.1"/>
    <property type="molecule type" value="Genomic_DNA"/>
</dbReference>
<evidence type="ECO:0000313" key="2">
    <source>
        <dbReference type="Proteomes" id="UP000709295"/>
    </source>
</evidence>
<evidence type="ECO:0008006" key="3">
    <source>
        <dbReference type="Google" id="ProtNLM"/>
    </source>
</evidence>
<dbReference type="Proteomes" id="UP000709295">
    <property type="component" value="Unassembled WGS sequence"/>
</dbReference>
<dbReference type="PANTHER" id="PTHR35796:SF3">
    <property type="entry name" value="BHLH DOMAIN-CONTAINING PROTEIN"/>
    <property type="match status" value="1"/>
</dbReference>
<keyword evidence="2" id="KW-1185">Reference proteome</keyword>